<keyword evidence="6" id="KW-1185">Reference proteome</keyword>
<organism evidence="5 6">
    <name type="scientific">Paramecium sonneborni</name>
    <dbReference type="NCBI Taxonomy" id="65129"/>
    <lineage>
        <taxon>Eukaryota</taxon>
        <taxon>Sar</taxon>
        <taxon>Alveolata</taxon>
        <taxon>Ciliophora</taxon>
        <taxon>Intramacronucleata</taxon>
        <taxon>Oligohymenophorea</taxon>
        <taxon>Peniculida</taxon>
        <taxon>Parameciidae</taxon>
        <taxon>Paramecium</taxon>
    </lineage>
</organism>
<name>A0A8S1R0Z2_9CILI</name>
<dbReference type="EMBL" id="CAJJDN010000129">
    <property type="protein sequence ID" value="CAD8121014.1"/>
    <property type="molecule type" value="Genomic_DNA"/>
</dbReference>
<dbReference type="InterPro" id="IPR034085">
    <property type="entry name" value="TOG"/>
</dbReference>
<proteinExistence type="predicted"/>
<comment type="caution">
    <text evidence="5">The sequence shown here is derived from an EMBL/GenBank/DDBJ whole genome shotgun (WGS) entry which is preliminary data.</text>
</comment>
<dbReference type="PANTHER" id="PTHR12609">
    <property type="entry name" value="MICROTUBULE ASSOCIATED PROTEIN XMAP215"/>
    <property type="match status" value="1"/>
</dbReference>
<evidence type="ECO:0000256" key="3">
    <source>
        <dbReference type="SAM" id="MobiDB-lite"/>
    </source>
</evidence>
<dbReference type="GO" id="GO:0030951">
    <property type="term" value="P:establishment or maintenance of microtubule cytoskeleton polarity"/>
    <property type="evidence" value="ECO:0007669"/>
    <property type="project" value="InterPro"/>
</dbReference>
<comment type="subcellular location">
    <subcellularLocation>
        <location evidence="1">Cytoplasm</location>
    </subcellularLocation>
</comment>
<gene>
    <name evidence="5" type="ORF">PSON_ATCC_30995.1.T1290110</name>
</gene>
<dbReference type="OrthoDB" id="292109at2759"/>
<dbReference type="GO" id="GO:0061863">
    <property type="term" value="F:microtubule plus end polymerase"/>
    <property type="evidence" value="ECO:0007669"/>
    <property type="project" value="InterPro"/>
</dbReference>
<dbReference type="InterPro" id="IPR048491">
    <property type="entry name" value="XMAP215_CLASP_TOG"/>
</dbReference>
<evidence type="ECO:0000256" key="2">
    <source>
        <dbReference type="ARBA" id="ARBA00022490"/>
    </source>
</evidence>
<evidence type="ECO:0000256" key="1">
    <source>
        <dbReference type="ARBA" id="ARBA00004496"/>
    </source>
</evidence>
<evidence type="ECO:0000313" key="6">
    <source>
        <dbReference type="Proteomes" id="UP000692954"/>
    </source>
</evidence>
<feature type="region of interest" description="Disordered" evidence="3">
    <location>
        <begin position="1282"/>
        <end position="1307"/>
    </location>
</feature>
<protein>
    <recommendedName>
        <fullName evidence="4">TOG domain-containing protein</fullName>
    </recommendedName>
</protein>
<feature type="region of interest" description="Disordered" evidence="3">
    <location>
        <begin position="844"/>
        <end position="876"/>
    </location>
</feature>
<reference evidence="5" key="1">
    <citation type="submission" date="2021-01" db="EMBL/GenBank/DDBJ databases">
        <authorList>
            <consortium name="Genoscope - CEA"/>
            <person name="William W."/>
        </authorList>
    </citation>
    <scope>NUCLEOTIDE SEQUENCE</scope>
</reference>
<evidence type="ECO:0000259" key="4">
    <source>
        <dbReference type="SMART" id="SM01349"/>
    </source>
</evidence>
<feature type="domain" description="TOG" evidence="4">
    <location>
        <begin position="50"/>
        <end position="286"/>
    </location>
</feature>
<dbReference type="GO" id="GO:0005737">
    <property type="term" value="C:cytoplasm"/>
    <property type="evidence" value="ECO:0007669"/>
    <property type="project" value="UniProtKB-SubCell"/>
</dbReference>
<dbReference type="SMART" id="SM01349">
    <property type="entry name" value="TOG"/>
    <property type="match status" value="1"/>
</dbReference>
<dbReference type="InterPro" id="IPR045110">
    <property type="entry name" value="XMAP215"/>
</dbReference>
<feature type="compositionally biased region" description="Polar residues" evidence="3">
    <location>
        <begin position="844"/>
        <end position="871"/>
    </location>
</feature>
<accession>A0A8S1R0Z2</accession>
<dbReference type="Proteomes" id="UP000692954">
    <property type="component" value="Unassembled WGS sequence"/>
</dbReference>
<dbReference type="Pfam" id="PF21041">
    <property type="entry name" value="XMAP215_CLASP_TOG"/>
    <property type="match status" value="1"/>
</dbReference>
<dbReference type="GO" id="GO:0046785">
    <property type="term" value="P:microtubule polymerization"/>
    <property type="evidence" value="ECO:0007669"/>
    <property type="project" value="InterPro"/>
</dbReference>
<sequence length="1595" mass="188164">MNNSPIRNQSYYQDKIRYQRSPYSDKENIMSEVNQSQQTLQREAIEILNDVAETSKIDESVLDSNLTLFEKITHHKWQIRRLILMNLTEEYQKNQTVYEFQSAWLKNIINDSNQFAMTEGLKFIQVFVKSQQMNYHILPYFIGDLIERGSFVKSQIQDLVIEILLQCCKSTQDTGFILSEIQKKIEAKHPKIMTLSLTFVERILELFPNHFFKDQIRDFIELCVSLVQHTNKVIRQKSINIFCKLFQMISENFEQVKKIYLDKRLRQIQIKELEQLCSKITKKTQKIEIQSTQPVVQIIDLHTLLPDKFFEMPYYKHNEKKNITEQFAKNLEKYDGDIDNSKDYGSIYAIIITLLEESNYLIYSQGMRCVKGLVRLLRRGIPQPVAKHFFILILDKLKGSLSKPLQSTVFNLLEDILIYENISCDQFMELMINQLESSKNIGLKIACARWFKDGWLALALAVQTGSYESSDSEVLKKFAQSNCEKISKSLLVLFKKVQSILKKENNLNYKKVLIDLINSMQCDEQNLQVTVIESQIAIVNPQLDFQESRITEKQSRKQQTNSVKSRYQTDEDLCEFAQIGEDMQHFNQANKNRQSIELPTSQLNKEQIEFMNKFSNDLIQLRKLSQNNQDQQIQNKIEEILNSFKNHYSDKNITSNDFLQQMTNNIIMELFHFCKKVQVQKKSIADKLYDFIISLLIKMNKIQVTLDQEMLYQEYKICLIQLNQLDIQKLLALLDSLYICNSLENMIKIGYRITNKYLQKQTNSNIKIFQAFINWITQKINAATQQQLDHSFIRTSQKSFETTFKMFPQSQLDIRMLLSALKSRMINQQVEQLDQYQDLLNQSQRKSKSKSFGSQSRFSPYETPNKTQSKLEFSDSEEKENLESLQQIEQQVSTQFTIQGLEKFIHYLNRHRAYQLCNQSQHTVFLSPNSSSPGKHWRRGIGRDNMIISSPYRQLYESSKFEDFTKILEIVCQNYNIQISNQVFQVFYLLKHIFPNSQQCLIYLIFAYICPKTEYSENFEAFLSTFLQLDKSIMAYQYRQAFNILYQKSENEKVLINLIHTGFNFLFQKIFENDLLVNIQYFITTLTYMLSQTIFYQLANDLLSKYQQQANNFIQIVETELINYKKLYDIYLNWQQIQQQQQQSNQKPQIDFQKLYKQQQNDILIVDLQEIDECASKREETVREQVNNSQQEHFIHINKEDFELLESTTKNFHSQQTLRFTEDGQLQQPDILNIQQFISPLQQISQISNQIHDTVIQDLAKNLYTNDTQRLKELDMIKLQNETSRQHKRDSHKQVQESYPQPLQKDPMKQKIEKIYEEVQNESQNGNFNEKSLLGDVLAPIETAQLFDQAKNLKRNECIKQMQEILLTSTSLYFDVASTLLLQYENLEMAEDKLAFINDLKLSLVNQTLLTNINQQNFSVIIAIVLRLCTTPSTQSEIYNSSLGYDDNQLTKSLQQILDVLLHSKETEQVLICLIHVFNDHLPMDFTNEITKNEKMMLRLNLKCIERLVQNSEKLHIFGILIEILKFFKCHPPENLIEGLPSIKELELYFRQMKQITDNLLNNNFKEGKEFLEFVYRKNNKSIFLDYVKSVIEKQ</sequence>
<evidence type="ECO:0000313" key="5">
    <source>
        <dbReference type="EMBL" id="CAD8121014.1"/>
    </source>
</evidence>
<keyword evidence="2" id="KW-0963">Cytoplasm</keyword>
<dbReference type="GO" id="GO:0007051">
    <property type="term" value="P:spindle organization"/>
    <property type="evidence" value="ECO:0007669"/>
    <property type="project" value="InterPro"/>
</dbReference>
<dbReference type="GO" id="GO:0051010">
    <property type="term" value="F:microtubule plus-end binding"/>
    <property type="evidence" value="ECO:0007669"/>
    <property type="project" value="InterPro"/>
</dbReference>